<dbReference type="GO" id="GO:0005886">
    <property type="term" value="C:plasma membrane"/>
    <property type="evidence" value="ECO:0007669"/>
    <property type="project" value="TreeGrafter"/>
</dbReference>
<evidence type="ECO:0000313" key="6">
    <source>
        <dbReference type="EMBL" id="GIX83707.1"/>
    </source>
</evidence>
<feature type="disulfide bond" evidence="4">
    <location>
        <begin position="23"/>
        <end position="32"/>
    </location>
</feature>
<dbReference type="SUPFAM" id="SSF57196">
    <property type="entry name" value="EGF/Laminin"/>
    <property type="match status" value="1"/>
</dbReference>
<evidence type="ECO:0000256" key="2">
    <source>
        <dbReference type="ARBA" id="ARBA00022729"/>
    </source>
</evidence>
<accession>A0AAV4NFW5</accession>
<dbReference type="InterPro" id="IPR051355">
    <property type="entry name" value="Notch/Slit_guidance"/>
</dbReference>
<dbReference type="PROSITE" id="PS00022">
    <property type="entry name" value="EGF_1"/>
    <property type="match status" value="2"/>
</dbReference>
<dbReference type="AlphaFoldDB" id="A0AAV4NFW5"/>
<dbReference type="PROSITE" id="PS50026">
    <property type="entry name" value="EGF_3"/>
    <property type="match status" value="2"/>
</dbReference>
<dbReference type="GO" id="GO:0043235">
    <property type="term" value="C:receptor complex"/>
    <property type="evidence" value="ECO:0007669"/>
    <property type="project" value="TreeGrafter"/>
</dbReference>
<gene>
    <name evidence="6" type="primary">AVEN_154332_1</name>
    <name evidence="6" type="ORF">CEXT_404091</name>
</gene>
<feature type="disulfide bond" evidence="4">
    <location>
        <begin position="140"/>
        <end position="149"/>
    </location>
</feature>
<dbReference type="InterPro" id="IPR000742">
    <property type="entry name" value="EGF"/>
</dbReference>
<comment type="caution">
    <text evidence="4">Lacks conserved residue(s) required for the propagation of feature annotation.</text>
</comment>
<reference evidence="6 7" key="1">
    <citation type="submission" date="2021-06" db="EMBL/GenBank/DDBJ databases">
        <title>Caerostris extrusa draft genome.</title>
        <authorList>
            <person name="Kono N."/>
            <person name="Arakawa K."/>
        </authorList>
    </citation>
    <scope>NUCLEOTIDE SEQUENCE [LARGE SCALE GENOMIC DNA]</scope>
</reference>
<feature type="domain" description="EGF-like" evidence="5">
    <location>
        <begin position="114"/>
        <end position="150"/>
    </location>
</feature>
<dbReference type="Proteomes" id="UP001054945">
    <property type="component" value="Unassembled WGS sequence"/>
</dbReference>
<keyword evidence="1 4" id="KW-0245">EGF-like domain</keyword>
<evidence type="ECO:0000259" key="5">
    <source>
        <dbReference type="PROSITE" id="PS50026"/>
    </source>
</evidence>
<feature type="domain" description="EGF-like" evidence="5">
    <location>
        <begin position="1"/>
        <end position="33"/>
    </location>
</feature>
<keyword evidence="4" id="KW-1015">Disulfide bond</keyword>
<dbReference type="SMART" id="SM00181">
    <property type="entry name" value="EGF"/>
    <property type="match status" value="9"/>
</dbReference>
<protein>
    <recommendedName>
        <fullName evidence="5">EGF-like domain-containing protein</fullName>
    </recommendedName>
</protein>
<evidence type="ECO:0000313" key="7">
    <source>
        <dbReference type="Proteomes" id="UP001054945"/>
    </source>
</evidence>
<keyword evidence="3" id="KW-0677">Repeat</keyword>
<feature type="non-terminal residue" evidence="6">
    <location>
        <position position="577"/>
    </location>
</feature>
<evidence type="ECO:0000256" key="1">
    <source>
        <dbReference type="ARBA" id="ARBA00022536"/>
    </source>
</evidence>
<organism evidence="6 7">
    <name type="scientific">Caerostris extrusa</name>
    <name type="common">Bark spider</name>
    <name type="synonym">Caerostris bankana</name>
    <dbReference type="NCBI Taxonomy" id="172846"/>
    <lineage>
        <taxon>Eukaryota</taxon>
        <taxon>Metazoa</taxon>
        <taxon>Ecdysozoa</taxon>
        <taxon>Arthropoda</taxon>
        <taxon>Chelicerata</taxon>
        <taxon>Arachnida</taxon>
        <taxon>Araneae</taxon>
        <taxon>Araneomorphae</taxon>
        <taxon>Entelegynae</taxon>
        <taxon>Araneoidea</taxon>
        <taxon>Araneidae</taxon>
        <taxon>Caerostris</taxon>
    </lineage>
</organism>
<evidence type="ECO:0000256" key="3">
    <source>
        <dbReference type="ARBA" id="ARBA00022737"/>
    </source>
</evidence>
<evidence type="ECO:0000256" key="4">
    <source>
        <dbReference type="PROSITE-ProRule" id="PRU00076"/>
    </source>
</evidence>
<keyword evidence="2" id="KW-0732">Signal</keyword>
<dbReference type="PANTHER" id="PTHR45836">
    <property type="entry name" value="SLIT HOMOLOG"/>
    <property type="match status" value="1"/>
</dbReference>
<dbReference type="PANTHER" id="PTHR45836:SF13">
    <property type="entry name" value="PROTEIN CRUMBS"/>
    <property type="match status" value="1"/>
</dbReference>
<dbReference type="GO" id="GO:0007411">
    <property type="term" value="P:axon guidance"/>
    <property type="evidence" value="ECO:0007669"/>
    <property type="project" value="TreeGrafter"/>
</dbReference>
<proteinExistence type="predicted"/>
<sequence>MEDSECQNGGTCISKGDNKFCKCKEGVIGDKCEDIVDCSTGIYKDCIGKNGKCTYNVKELKAECTCTDDKKLHDVEHICKVCEICGERQTCYFEEGEERCKCKEGYADDKGTCKQVCMEDSECQNGGTCISKGDNKFCKCKEGVIGDKCEDIVDCSTGIYKDCIGENGKCTYNVKELKAECTCTDDKKLHDVEHICKECDCGTEGQCKFEEGSKKCQCKSGFADNKGTCEKCDCGTEGQCKFEEGSKKCQCKSGFADNMGTCEKCECGEKGKCSFENGAKNCQCDTGFSEDQGTCRACDCGINGQCSFVNGAKTCRCDTGFLEDQGTCKVKRITEEQLLKKLVYPFSIQIDKFFKFLLQSVTVVERENVVSKMVQKKCECDAGFSEDQETCRACNCGSNGQCSFVNGAKKCECDAGFLEDQGTCKECNCGEKGKCSFENGAKKCQCESGFLEDQGTCKACDCGSNGQCSFVNGAKKCECDAGFLEDQGTCKGCDCGKYSYSCYLDTMDRKLCLCHFGYVQMNGFCYEDYTTSTVTTTQEVTSEKKLRLWKILSLLLCGYNGSQTLPMPLWICANEWL</sequence>
<keyword evidence="7" id="KW-1185">Reference proteome</keyword>
<dbReference type="Gene3D" id="2.10.25.10">
    <property type="entry name" value="Laminin"/>
    <property type="match status" value="2"/>
</dbReference>
<comment type="caution">
    <text evidence="6">The sequence shown here is derived from an EMBL/GenBank/DDBJ whole genome shotgun (WGS) entry which is preliminary data.</text>
</comment>
<name>A0AAV4NFW5_CAEEX</name>
<dbReference type="EMBL" id="BPLR01020897">
    <property type="protein sequence ID" value="GIX83707.1"/>
    <property type="molecule type" value="Genomic_DNA"/>
</dbReference>
<dbReference type="GO" id="GO:0009986">
    <property type="term" value="C:cell surface"/>
    <property type="evidence" value="ECO:0007669"/>
    <property type="project" value="TreeGrafter"/>
</dbReference>
<dbReference type="GO" id="GO:0007219">
    <property type="term" value="P:Notch signaling pathway"/>
    <property type="evidence" value="ECO:0007669"/>
    <property type="project" value="TreeGrafter"/>
</dbReference>